<sequence>MKRLRRFLRGRNGGGSHLRSDYSRGNQINDETNDPSNSRESSNANRSASARNTSNRRQQSSDNKRNKSIVSSLSVRGVEEQDAGVYKCVAKSVAGEASSQARIRVVPRKFINLFTKSFHFRIFPLGSTVNTE</sequence>
<dbReference type="InterPro" id="IPR013098">
    <property type="entry name" value="Ig_I-set"/>
</dbReference>
<dbReference type="SUPFAM" id="SSF48726">
    <property type="entry name" value="Immunoglobulin"/>
    <property type="match status" value="1"/>
</dbReference>
<keyword evidence="4" id="KW-1185">Reference proteome</keyword>
<dbReference type="Gene3D" id="2.60.40.10">
    <property type="entry name" value="Immunoglobulins"/>
    <property type="match status" value="1"/>
</dbReference>
<gene>
    <name evidence="3" type="ORF">SK128_016120</name>
</gene>
<proteinExistence type="predicted"/>
<comment type="caution">
    <text evidence="3">The sequence shown here is derived from an EMBL/GenBank/DDBJ whole genome shotgun (WGS) entry which is preliminary data.</text>
</comment>
<accession>A0AAN8WHH4</accession>
<feature type="domain" description="Immunoglobulin I-set" evidence="2">
    <location>
        <begin position="63"/>
        <end position="105"/>
    </location>
</feature>
<dbReference type="AlphaFoldDB" id="A0AAN8WHH4"/>
<dbReference type="InterPro" id="IPR036179">
    <property type="entry name" value="Ig-like_dom_sf"/>
</dbReference>
<reference evidence="3 4" key="1">
    <citation type="submission" date="2023-11" db="EMBL/GenBank/DDBJ databases">
        <title>Halocaridina rubra genome assembly.</title>
        <authorList>
            <person name="Smith C."/>
        </authorList>
    </citation>
    <scope>NUCLEOTIDE SEQUENCE [LARGE SCALE GENOMIC DNA]</scope>
    <source>
        <strain evidence="3">EP-1</strain>
        <tissue evidence="3">Whole</tissue>
    </source>
</reference>
<evidence type="ECO:0000256" key="1">
    <source>
        <dbReference type="SAM" id="MobiDB-lite"/>
    </source>
</evidence>
<evidence type="ECO:0000259" key="2">
    <source>
        <dbReference type="Pfam" id="PF07679"/>
    </source>
</evidence>
<name>A0AAN8WHH4_HALRR</name>
<evidence type="ECO:0000313" key="3">
    <source>
        <dbReference type="EMBL" id="KAK7002152.1"/>
    </source>
</evidence>
<feature type="compositionally biased region" description="Low complexity" evidence="1">
    <location>
        <begin position="36"/>
        <end position="57"/>
    </location>
</feature>
<dbReference type="InterPro" id="IPR013783">
    <property type="entry name" value="Ig-like_fold"/>
</dbReference>
<organism evidence="3 4">
    <name type="scientific">Halocaridina rubra</name>
    <name type="common">Hawaiian red shrimp</name>
    <dbReference type="NCBI Taxonomy" id="373956"/>
    <lineage>
        <taxon>Eukaryota</taxon>
        <taxon>Metazoa</taxon>
        <taxon>Ecdysozoa</taxon>
        <taxon>Arthropoda</taxon>
        <taxon>Crustacea</taxon>
        <taxon>Multicrustacea</taxon>
        <taxon>Malacostraca</taxon>
        <taxon>Eumalacostraca</taxon>
        <taxon>Eucarida</taxon>
        <taxon>Decapoda</taxon>
        <taxon>Pleocyemata</taxon>
        <taxon>Caridea</taxon>
        <taxon>Atyoidea</taxon>
        <taxon>Atyidae</taxon>
        <taxon>Halocaridina</taxon>
    </lineage>
</organism>
<dbReference type="Proteomes" id="UP001381693">
    <property type="component" value="Unassembled WGS sequence"/>
</dbReference>
<feature type="region of interest" description="Disordered" evidence="1">
    <location>
        <begin position="1"/>
        <end position="79"/>
    </location>
</feature>
<dbReference type="Pfam" id="PF07679">
    <property type="entry name" value="I-set"/>
    <property type="match status" value="1"/>
</dbReference>
<protein>
    <recommendedName>
        <fullName evidence="2">Immunoglobulin I-set domain-containing protein</fullName>
    </recommendedName>
</protein>
<dbReference type="EMBL" id="JAXCGZ010023869">
    <property type="protein sequence ID" value="KAK7002152.1"/>
    <property type="molecule type" value="Genomic_DNA"/>
</dbReference>
<evidence type="ECO:0000313" key="4">
    <source>
        <dbReference type="Proteomes" id="UP001381693"/>
    </source>
</evidence>